<evidence type="ECO:0000256" key="5">
    <source>
        <dbReference type="PROSITE-ProRule" id="PRU01172"/>
    </source>
</evidence>
<dbReference type="Proteomes" id="UP000283509">
    <property type="component" value="Unassembled WGS sequence"/>
</dbReference>
<dbReference type="GO" id="GO:0005230">
    <property type="term" value="F:extracellular ligand-gated monoatomic ion channel activity"/>
    <property type="evidence" value="ECO:0007669"/>
    <property type="project" value="InterPro"/>
</dbReference>
<dbReference type="SUPFAM" id="SSF49899">
    <property type="entry name" value="Concanavalin A-like lectins/glucanases"/>
    <property type="match status" value="1"/>
</dbReference>
<dbReference type="InterPro" id="IPR013320">
    <property type="entry name" value="ConA-like_dom_sf"/>
</dbReference>
<dbReference type="PROSITE" id="PS51828">
    <property type="entry name" value="PTX_2"/>
    <property type="match status" value="1"/>
</dbReference>
<dbReference type="InterPro" id="IPR023415">
    <property type="entry name" value="LDLR_class-A_CS"/>
</dbReference>
<gene>
    <name evidence="8" type="ORF">C7M84_004359</name>
</gene>
<dbReference type="AlphaFoldDB" id="A0A3R7SVF6"/>
<dbReference type="SUPFAM" id="SSF56436">
    <property type="entry name" value="C-type lectin-like"/>
    <property type="match status" value="1"/>
</dbReference>
<evidence type="ECO:0000259" key="7">
    <source>
        <dbReference type="PROSITE" id="PS51828"/>
    </source>
</evidence>
<dbReference type="Pfam" id="PF00057">
    <property type="entry name" value="Ldl_recept_a"/>
    <property type="match status" value="1"/>
</dbReference>
<proteinExistence type="predicted"/>
<feature type="domain" description="Pentraxin (PTX)" evidence="7">
    <location>
        <begin position="1"/>
        <end position="189"/>
    </location>
</feature>
<dbReference type="PROSITE" id="PS50068">
    <property type="entry name" value="LDLRA_2"/>
    <property type="match status" value="1"/>
</dbReference>
<dbReference type="EMBL" id="QCYY01001577">
    <property type="protein sequence ID" value="ROT77011.1"/>
    <property type="molecule type" value="Genomic_DNA"/>
</dbReference>
<dbReference type="SMART" id="SM00192">
    <property type="entry name" value="LDLa"/>
    <property type="match status" value="1"/>
</dbReference>
<comment type="subcellular location">
    <subcellularLocation>
        <location evidence="1">Membrane</location>
    </subcellularLocation>
</comment>
<dbReference type="Gene3D" id="4.10.400.10">
    <property type="entry name" value="Low-density Lipoprotein Receptor"/>
    <property type="match status" value="1"/>
</dbReference>
<sequence>MQVTLCVRYRLLHSAEKGNPLTSYFAGNSDNEIFLILSWKKSSQLVEFHCCQGRVVMRVAVNSELYRWHHVCLAFDLTTRKYWLAHDDLYQEGDLPVTGAEPLEVYGRGRLVLGQEIDNLHGGMSYHQSIHGDVADYQLFETVLDPSYLKEYARCGSPSTDAQPLLFFDEAMTVFSVEGSANVSQVLLRDLCHVEESNKLFMLPEKLDFQSSREACAMMKGSMALPTSSEMNKEIFDEIVRFNDVCVEAYGTIYWLGFKGVASSGQWLTLEGNTTLSWDNLANGYDTPEEDQLCASVGGADFPLIWYSTPCQYAICPLCNFTATPAFRVRGLCKDSQMDRSLFLLGYKNNKPHFQGPLYVSVFWEEENATWAVTHRAEESLTAYMEADAANAYPIGLRTWTFTGDSCGVSQTSLLITACGASEYTCSDGGCIPKAKRCDLAVDCSDQSDELNCDLALVPPGYSVEMPPPRAQDAPVPVRLAVEITSVRSIDILGFKMVIDVILKLFWRDSRLKMKNLRHDSTSNKVQDPKKLWLPKLRVEDGSRSLADIFPRSESLVVLREADAIPDDDTNLYEDDEYLGSANTLVLNLVNTIDFTCQFQLRQYPFDTQRCSLTFSLQDVSSVAAQLLKFAQEEAASISFPNPLAPLFLRRALSRAGLCVN</sequence>
<dbReference type="OrthoDB" id="6353068at2759"/>
<dbReference type="SUPFAM" id="SSF63712">
    <property type="entry name" value="Nicotinic receptor ligand binding domain-like"/>
    <property type="match status" value="1"/>
</dbReference>
<dbReference type="Gene3D" id="3.10.100.10">
    <property type="entry name" value="Mannose-Binding Protein A, subunit A"/>
    <property type="match status" value="1"/>
</dbReference>
<dbReference type="InterPro" id="IPR001304">
    <property type="entry name" value="C-type_lectin-like"/>
</dbReference>
<feature type="domain" description="C-type lectin" evidence="6">
    <location>
        <begin position="205"/>
        <end position="320"/>
    </location>
</feature>
<accession>A0A3R7SVF6</accession>
<dbReference type="InterPro" id="IPR016187">
    <property type="entry name" value="CTDL_fold"/>
</dbReference>
<feature type="disulfide bond" evidence="4">
    <location>
        <begin position="426"/>
        <end position="444"/>
    </location>
</feature>
<dbReference type="CDD" id="cd00037">
    <property type="entry name" value="CLECT"/>
    <property type="match status" value="1"/>
</dbReference>
<dbReference type="InterPro" id="IPR006202">
    <property type="entry name" value="Neur_chan_lig-bd"/>
</dbReference>
<keyword evidence="3 4" id="KW-1015">Disulfide bond</keyword>
<evidence type="ECO:0000256" key="2">
    <source>
        <dbReference type="ARBA" id="ARBA00023136"/>
    </source>
</evidence>
<feature type="disulfide bond" evidence="4">
    <location>
        <begin position="438"/>
        <end position="453"/>
    </location>
</feature>
<comment type="caution">
    <text evidence="5">Lacks conserved residue(s) required for the propagation of feature annotation.</text>
</comment>
<dbReference type="InterPro" id="IPR018000">
    <property type="entry name" value="Neurotransmitter_ion_chnl_CS"/>
</dbReference>
<comment type="caution">
    <text evidence="8">The sequence shown here is derived from an EMBL/GenBank/DDBJ whole genome shotgun (WGS) entry which is preliminary data.</text>
</comment>
<dbReference type="SUPFAM" id="SSF57424">
    <property type="entry name" value="LDL receptor-like module"/>
    <property type="match status" value="1"/>
</dbReference>
<organism evidence="8 9">
    <name type="scientific">Penaeus vannamei</name>
    <name type="common">Whiteleg shrimp</name>
    <name type="synonym">Litopenaeus vannamei</name>
    <dbReference type="NCBI Taxonomy" id="6689"/>
    <lineage>
        <taxon>Eukaryota</taxon>
        <taxon>Metazoa</taxon>
        <taxon>Ecdysozoa</taxon>
        <taxon>Arthropoda</taxon>
        <taxon>Crustacea</taxon>
        <taxon>Multicrustacea</taxon>
        <taxon>Malacostraca</taxon>
        <taxon>Eumalacostraca</taxon>
        <taxon>Eucarida</taxon>
        <taxon>Decapoda</taxon>
        <taxon>Dendrobranchiata</taxon>
        <taxon>Penaeoidea</taxon>
        <taxon>Penaeidae</taxon>
        <taxon>Penaeus</taxon>
    </lineage>
</organism>
<dbReference type="PROSITE" id="PS01209">
    <property type="entry name" value="LDLRA_1"/>
    <property type="match status" value="1"/>
</dbReference>
<dbReference type="InterPro" id="IPR002172">
    <property type="entry name" value="LDrepeatLR_classA_rpt"/>
</dbReference>
<name>A0A3R7SVF6_PENVA</name>
<dbReference type="Pfam" id="PF02931">
    <property type="entry name" value="Neur_chan_LBD"/>
    <property type="match status" value="1"/>
</dbReference>
<evidence type="ECO:0000256" key="3">
    <source>
        <dbReference type="ARBA" id="ARBA00023157"/>
    </source>
</evidence>
<dbReference type="PROSITE" id="PS00236">
    <property type="entry name" value="NEUROTR_ION_CHANNEL"/>
    <property type="match status" value="1"/>
</dbReference>
<evidence type="ECO:0000256" key="1">
    <source>
        <dbReference type="ARBA" id="ARBA00004370"/>
    </source>
</evidence>
<dbReference type="Pfam" id="PF00354">
    <property type="entry name" value="Pentaxin"/>
    <property type="match status" value="1"/>
</dbReference>
<protein>
    <submittedName>
        <fullName evidence="8">C-reactive protein</fullName>
    </submittedName>
</protein>
<reference evidence="8 9" key="2">
    <citation type="submission" date="2019-01" db="EMBL/GenBank/DDBJ databases">
        <title>The decoding of complex shrimp genome reveals the adaptation for benthos swimmer, frequently molting mechanism and breeding impact on genome.</title>
        <authorList>
            <person name="Sun Y."/>
            <person name="Gao Y."/>
            <person name="Yu Y."/>
        </authorList>
    </citation>
    <scope>NUCLEOTIDE SEQUENCE [LARGE SCALE GENOMIC DNA]</scope>
    <source>
        <tissue evidence="8">Muscle</tissue>
    </source>
</reference>
<dbReference type="InterPro" id="IPR036734">
    <property type="entry name" value="Neur_chan_lig-bd_sf"/>
</dbReference>
<dbReference type="PROSITE" id="PS50041">
    <property type="entry name" value="C_TYPE_LECTIN_2"/>
    <property type="match status" value="1"/>
</dbReference>
<feature type="disulfide bond" evidence="4">
    <location>
        <begin position="419"/>
        <end position="431"/>
    </location>
</feature>
<dbReference type="GO" id="GO:0016020">
    <property type="term" value="C:membrane"/>
    <property type="evidence" value="ECO:0007669"/>
    <property type="project" value="UniProtKB-SubCell"/>
</dbReference>
<reference evidence="8 9" key="1">
    <citation type="submission" date="2018-04" db="EMBL/GenBank/DDBJ databases">
        <authorList>
            <person name="Zhang X."/>
            <person name="Yuan J."/>
            <person name="Li F."/>
            <person name="Xiang J."/>
        </authorList>
    </citation>
    <scope>NUCLEOTIDE SEQUENCE [LARGE SCALE GENOMIC DNA]</scope>
    <source>
        <tissue evidence="8">Muscle</tissue>
    </source>
</reference>
<dbReference type="Gene3D" id="2.70.170.10">
    <property type="entry name" value="Neurotransmitter-gated ion-channel ligand-binding domain"/>
    <property type="match status" value="1"/>
</dbReference>
<evidence type="ECO:0000256" key="4">
    <source>
        <dbReference type="PROSITE-ProRule" id="PRU00124"/>
    </source>
</evidence>
<keyword evidence="2" id="KW-0472">Membrane</keyword>
<dbReference type="Gene3D" id="2.60.120.200">
    <property type="match status" value="1"/>
</dbReference>
<keyword evidence="9" id="KW-1185">Reference proteome</keyword>
<dbReference type="InterPro" id="IPR016186">
    <property type="entry name" value="C-type_lectin-like/link_sf"/>
</dbReference>
<evidence type="ECO:0000259" key="6">
    <source>
        <dbReference type="PROSITE" id="PS50041"/>
    </source>
</evidence>
<evidence type="ECO:0000313" key="9">
    <source>
        <dbReference type="Proteomes" id="UP000283509"/>
    </source>
</evidence>
<dbReference type="InterPro" id="IPR036055">
    <property type="entry name" value="LDL_receptor-like_sf"/>
</dbReference>
<evidence type="ECO:0000313" key="8">
    <source>
        <dbReference type="EMBL" id="ROT77011.1"/>
    </source>
</evidence>
<dbReference type="InterPro" id="IPR001759">
    <property type="entry name" value="PTX_dom"/>
</dbReference>
<dbReference type="CDD" id="cd00112">
    <property type="entry name" value="LDLa"/>
    <property type="match status" value="1"/>
</dbReference>